<evidence type="ECO:0000313" key="1">
    <source>
        <dbReference type="EMBL" id="NTY62681.1"/>
    </source>
</evidence>
<gene>
    <name evidence="1" type="ORF">FEG63_24410</name>
</gene>
<sequence>MTDLHVRKLRFGFADYDVPFLWNESDPTFSAAANALSFLFLGIEKLITITVNEALPLITEPAVYEEAHAFVRQEGQHSMAHRQHAKALIKSHPALNETLDEVIAEYSRLATTAALEYRLAYIADMEATFTPAFKLLLDNADTLFAPGDDRVASLLLWHFVEEIEHRSSALIIFDSVVANPWYRMRLAPSVFNHATSVVVKTAEGFNKHVPLEDRRVDAMSMFGQYWKSALVQRFPSLNTFLAVDVPDNGPYMRPYREVPLREQLAAVYGVVRSQIPGHKPAKQKLPAFAAEWLARYEAGCDVTRWYTAARNEA</sequence>
<organism evidence="1 2">
    <name type="scientific">Mycolicibacterium sphagni</name>
    <dbReference type="NCBI Taxonomy" id="1786"/>
    <lineage>
        <taxon>Bacteria</taxon>
        <taxon>Bacillati</taxon>
        <taxon>Actinomycetota</taxon>
        <taxon>Actinomycetes</taxon>
        <taxon>Mycobacteriales</taxon>
        <taxon>Mycobacteriaceae</taxon>
        <taxon>Mycolicibacterium</taxon>
    </lineage>
</organism>
<dbReference type="EMBL" id="VBSB01000018">
    <property type="protein sequence ID" value="NTY62681.1"/>
    <property type="molecule type" value="Genomic_DNA"/>
</dbReference>
<dbReference type="RefSeq" id="WP_174400425.1">
    <property type="nucleotide sequence ID" value="NZ_VBSB01000018.1"/>
</dbReference>
<protein>
    <submittedName>
        <fullName evidence="1">Metal-dependent hydrolase</fullName>
    </submittedName>
</protein>
<dbReference type="PANTHER" id="PTHR39456">
    <property type="entry name" value="METAL-DEPENDENT HYDROLASE"/>
    <property type="match status" value="1"/>
</dbReference>
<dbReference type="PANTHER" id="PTHR39456:SF1">
    <property type="entry name" value="METAL-DEPENDENT HYDROLASE"/>
    <property type="match status" value="1"/>
</dbReference>
<accession>A0ABX2JYC9</accession>
<dbReference type="GO" id="GO:0016787">
    <property type="term" value="F:hydrolase activity"/>
    <property type="evidence" value="ECO:0007669"/>
    <property type="project" value="UniProtKB-KW"/>
</dbReference>
<dbReference type="Pfam" id="PF10118">
    <property type="entry name" value="Metal_hydrol"/>
    <property type="match status" value="1"/>
</dbReference>
<keyword evidence="1" id="KW-0378">Hydrolase</keyword>
<comment type="caution">
    <text evidence="1">The sequence shown here is derived from an EMBL/GenBank/DDBJ whole genome shotgun (WGS) entry which is preliminary data.</text>
</comment>
<proteinExistence type="predicted"/>
<keyword evidence="2" id="KW-1185">Reference proteome</keyword>
<reference evidence="1 2" key="1">
    <citation type="submission" date="2019-05" db="EMBL/GenBank/DDBJ databases">
        <title>Mycolicibacterium sphagni ENV482 genome assembly.</title>
        <authorList>
            <person name="Chen W."/>
            <person name="Faulkner N.W."/>
            <person name="Hyman M.R."/>
        </authorList>
    </citation>
    <scope>NUCLEOTIDE SEQUENCE [LARGE SCALE GENOMIC DNA]</scope>
    <source>
        <strain evidence="1 2">ENV482</strain>
    </source>
</reference>
<dbReference type="InterPro" id="IPR016516">
    <property type="entry name" value="UCP07580"/>
</dbReference>
<evidence type="ECO:0000313" key="2">
    <source>
        <dbReference type="Proteomes" id="UP000708347"/>
    </source>
</evidence>
<dbReference type="Proteomes" id="UP000708347">
    <property type="component" value="Unassembled WGS sequence"/>
</dbReference>
<name>A0ABX2JYC9_9MYCO</name>